<dbReference type="EMBL" id="JXMS01000014">
    <property type="protein sequence ID" value="OBQ51575.1"/>
    <property type="molecule type" value="Genomic_DNA"/>
</dbReference>
<protein>
    <submittedName>
        <fullName evidence="1">Uncharacterized protein</fullName>
    </submittedName>
</protein>
<comment type="caution">
    <text evidence="1">The sequence shown here is derived from an EMBL/GenBank/DDBJ whole genome shotgun (WGS) entry which is preliminary data.</text>
</comment>
<organism evidence="1 2">
    <name type="scientific">Halodesulfovibrio spirochaetisodalis</name>
    <dbReference type="NCBI Taxonomy" id="1560234"/>
    <lineage>
        <taxon>Bacteria</taxon>
        <taxon>Pseudomonadati</taxon>
        <taxon>Thermodesulfobacteriota</taxon>
        <taxon>Desulfovibrionia</taxon>
        <taxon>Desulfovibrionales</taxon>
        <taxon>Desulfovibrionaceae</taxon>
        <taxon>Halodesulfovibrio</taxon>
    </lineage>
</organism>
<reference evidence="1 2" key="1">
    <citation type="submission" date="2015-01" db="EMBL/GenBank/DDBJ databases">
        <title>Desulfovibrio sp. JC271 draft genome sequence.</title>
        <authorList>
            <person name="Shivani Y."/>
            <person name="Subhash Y."/>
            <person name="Sasikala C."/>
            <person name="Ramana C.V."/>
        </authorList>
    </citation>
    <scope>NUCLEOTIDE SEQUENCE [LARGE SCALE GENOMIC DNA]</scope>
    <source>
        <strain evidence="1 2">JC271</strain>
    </source>
</reference>
<proteinExistence type="predicted"/>
<name>A0A1B7XCC7_9BACT</name>
<keyword evidence="2" id="KW-1185">Reference proteome</keyword>
<accession>A0A1B7XCC7</accession>
<dbReference type="Proteomes" id="UP000091979">
    <property type="component" value="Unassembled WGS sequence"/>
</dbReference>
<dbReference type="RefSeq" id="WP_066854889.1">
    <property type="nucleotide sequence ID" value="NZ_JXMS01000014.1"/>
</dbReference>
<dbReference type="PATRIC" id="fig|1560234.3.peg.697"/>
<dbReference type="OrthoDB" id="5453322at2"/>
<evidence type="ECO:0000313" key="2">
    <source>
        <dbReference type="Proteomes" id="UP000091979"/>
    </source>
</evidence>
<evidence type="ECO:0000313" key="1">
    <source>
        <dbReference type="EMBL" id="OBQ51575.1"/>
    </source>
</evidence>
<dbReference type="AlphaFoldDB" id="A0A1B7XCC7"/>
<sequence length="187" mass="20764">MAEYTSENIEAKPYFDMELLLQLSQETRVDGDLMDKMAGLWEKWLGHLTVKKLKVGKIQYLAIWLDEEAEKDTDNAWDESPSDAFMITNLAQAFIMSSIYSILPDVETAGCAPAPRPTDGLVDVLEEIGCPYNDNASALSRRFAVLTFYPFKGACDICYLQPDCPKGNGQDQGSGSFTIPGFESDPQ</sequence>
<gene>
    <name evidence="1" type="ORF">SP90_09335</name>
</gene>